<feature type="domain" description="Ig-like" evidence="4">
    <location>
        <begin position="242"/>
        <end position="335"/>
    </location>
</feature>
<protein>
    <submittedName>
        <fullName evidence="7">Down syndrome cell adhesion molecule homolog isoform X1</fullName>
    </submittedName>
</protein>
<dbReference type="InterPro" id="IPR003598">
    <property type="entry name" value="Ig_sub2"/>
</dbReference>
<dbReference type="InterPro" id="IPR036179">
    <property type="entry name" value="Ig-like_dom_sf"/>
</dbReference>
<keyword evidence="1" id="KW-0677">Repeat</keyword>
<dbReference type="InterPro" id="IPR003599">
    <property type="entry name" value="Ig_sub"/>
</dbReference>
<feature type="transmembrane region" description="Helical" evidence="3">
    <location>
        <begin position="663"/>
        <end position="685"/>
    </location>
</feature>
<evidence type="ECO:0000259" key="4">
    <source>
        <dbReference type="PROSITE" id="PS50835"/>
    </source>
</evidence>
<name>A0ABM1RXN6_LIMPO</name>
<keyword evidence="3" id="KW-0812">Transmembrane</keyword>
<dbReference type="SMART" id="SM00060">
    <property type="entry name" value="FN3"/>
    <property type="match status" value="3"/>
</dbReference>
<organism evidence="6 7">
    <name type="scientific">Limulus polyphemus</name>
    <name type="common">Atlantic horseshoe crab</name>
    <dbReference type="NCBI Taxonomy" id="6850"/>
    <lineage>
        <taxon>Eukaryota</taxon>
        <taxon>Metazoa</taxon>
        <taxon>Ecdysozoa</taxon>
        <taxon>Arthropoda</taxon>
        <taxon>Chelicerata</taxon>
        <taxon>Merostomata</taxon>
        <taxon>Xiphosura</taxon>
        <taxon>Limulidae</taxon>
        <taxon>Limulus</taxon>
    </lineage>
</organism>
<feature type="domain" description="Fibronectin type-III" evidence="5">
    <location>
        <begin position="344"/>
        <end position="438"/>
    </location>
</feature>
<dbReference type="InterPro" id="IPR003961">
    <property type="entry name" value="FN3_dom"/>
</dbReference>
<gene>
    <name evidence="7" type="primary">LOC106475196</name>
</gene>
<dbReference type="Pfam" id="PF00041">
    <property type="entry name" value="fn3"/>
    <property type="match status" value="3"/>
</dbReference>
<dbReference type="RefSeq" id="XP_022236141.1">
    <property type="nucleotide sequence ID" value="XM_022380433.1"/>
</dbReference>
<keyword evidence="3" id="KW-0472">Membrane</keyword>
<dbReference type="InterPro" id="IPR007110">
    <property type="entry name" value="Ig-like_dom"/>
</dbReference>
<dbReference type="PRINTS" id="PR00014">
    <property type="entry name" value="FNTYPEIII"/>
</dbReference>
<sequence>MASGKISKNLYTLLYEEYLRDHSSCKRSLMRTQWLPTWAQAVFMVRLTLALVPVKIRPFILPKFVEEGKKVQITCGLEDGDGDVEFMWLKDGIPIVSEARWTIITHVAFSVLMVDNVKVSSSGNFTCVVRNAVGKDSHTVVLSVQGPPTWKEKPADVEIVVGESVIIPCSAYGSPAPSVVWTKGSEGSSGASVENSQELVVKDGSLRLENVQRNDGDYYTCTLKNGIGSPLEKTIKINIKVPARFEEKFHVERVHRGDSVKLECDALGDNPMTISWNKDNDRLSRVDTGRYQIFDRTTEGGTLSEIQVHGVDHSDNGIFTCLAKNAYGEDQRTIKLIVLEPPSAPSDVRVDQTWSRSVRITWMMPYSGNSPVNKYIIQYWQNQGTPHRLEEETVSSAQTSTILYKLQPGTSYVVRVMAENDVGKGTPSENRHFLTSEEEPSASPTDVSVEARGAGTLHIKWKAPPKDQWNGQLKGYYVGYKETSSTDSYTYKHVTFSEGLSEEYLLQHLRKNTAYGIVVVAFNSAGRGPESQEIGKITKDTDPPTAPSLRVTAQSETTITIKWRQNKGDADMISHYILFYKENSNTWNEVTIPHIKKKEYVLQSLRPGSIYCLYLQAASQKGNSNPSKTLTVKTDGAAGPMEWNLHAVISGEEELPEYFRLPVLAPVSASVAIVILVVIVSCMAVKKEQTRYNRDIETVTEKIYPYSMNGTPPQRYVDVEKTRPLLQPPPPPPPFPLPPPPSDDYSAPYATLPVNDANNSTDRRRNFGIGSKSNEGSIDSRRQGDGNMIQERAEVHHHYDHAA</sequence>
<proteinExistence type="predicted"/>
<feature type="compositionally biased region" description="Pro residues" evidence="2">
    <location>
        <begin position="726"/>
        <end position="742"/>
    </location>
</feature>
<dbReference type="SUPFAM" id="SSF49265">
    <property type="entry name" value="Fibronectin type III"/>
    <property type="match status" value="2"/>
</dbReference>
<dbReference type="Proteomes" id="UP000694941">
    <property type="component" value="Unplaced"/>
</dbReference>
<dbReference type="InterPro" id="IPR050964">
    <property type="entry name" value="Striated_Muscle_Regulatory"/>
</dbReference>
<dbReference type="InterPro" id="IPR013783">
    <property type="entry name" value="Ig-like_fold"/>
</dbReference>
<dbReference type="PROSITE" id="PS50835">
    <property type="entry name" value="IG_LIKE"/>
    <property type="match status" value="3"/>
</dbReference>
<feature type="domain" description="Ig-like" evidence="4">
    <location>
        <begin position="148"/>
        <end position="238"/>
    </location>
</feature>
<feature type="region of interest" description="Disordered" evidence="2">
    <location>
        <begin position="723"/>
        <end position="803"/>
    </location>
</feature>
<evidence type="ECO:0000313" key="7">
    <source>
        <dbReference type="RefSeq" id="XP_022236141.1"/>
    </source>
</evidence>
<evidence type="ECO:0000256" key="3">
    <source>
        <dbReference type="SAM" id="Phobius"/>
    </source>
</evidence>
<dbReference type="GeneID" id="106475196"/>
<feature type="domain" description="Fibronectin type-III" evidence="5">
    <location>
        <begin position="443"/>
        <end position="544"/>
    </location>
</feature>
<dbReference type="PROSITE" id="PS50853">
    <property type="entry name" value="FN3"/>
    <property type="match status" value="3"/>
</dbReference>
<evidence type="ECO:0000256" key="1">
    <source>
        <dbReference type="ARBA" id="ARBA00022737"/>
    </source>
</evidence>
<feature type="compositionally biased region" description="Basic and acidic residues" evidence="2">
    <location>
        <begin position="791"/>
        <end position="803"/>
    </location>
</feature>
<evidence type="ECO:0000313" key="6">
    <source>
        <dbReference type="Proteomes" id="UP000694941"/>
    </source>
</evidence>
<dbReference type="InterPro" id="IPR013098">
    <property type="entry name" value="Ig_I-set"/>
</dbReference>
<evidence type="ECO:0000259" key="5">
    <source>
        <dbReference type="PROSITE" id="PS50853"/>
    </source>
</evidence>
<dbReference type="SMART" id="SM00408">
    <property type="entry name" value="IGc2"/>
    <property type="match status" value="3"/>
</dbReference>
<dbReference type="SMART" id="SM00409">
    <property type="entry name" value="IG"/>
    <property type="match status" value="3"/>
</dbReference>
<keyword evidence="3" id="KW-1133">Transmembrane helix</keyword>
<feature type="region of interest" description="Disordered" evidence="2">
    <location>
        <begin position="424"/>
        <end position="447"/>
    </location>
</feature>
<accession>A0ABM1RXN6</accession>
<dbReference type="Pfam" id="PF13927">
    <property type="entry name" value="Ig_3"/>
    <property type="match status" value="1"/>
</dbReference>
<dbReference type="PANTHER" id="PTHR13817">
    <property type="entry name" value="TITIN"/>
    <property type="match status" value="1"/>
</dbReference>
<dbReference type="Pfam" id="PF07679">
    <property type="entry name" value="I-set"/>
    <property type="match status" value="2"/>
</dbReference>
<dbReference type="CDD" id="cd00063">
    <property type="entry name" value="FN3"/>
    <property type="match status" value="3"/>
</dbReference>
<dbReference type="SUPFAM" id="SSF48726">
    <property type="entry name" value="Immunoglobulin"/>
    <property type="match status" value="3"/>
</dbReference>
<keyword evidence="6" id="KW-1185">Reference proteome</keyword>
<feature type="domain" description="Fibronectin type-III" evidence="5">
    <location>
        <begin position="546"/>
        <end position="637"/>
    </location>
</feature>
<dbReference type="InterPro" id="IPR036116">
    <property type="entry name" value="FN3_sf"/>
</dbReference>
<reference evidence="7" key="1">
    <citation type="submission" date="2025-08" db="UniProtKB">
        <authorList>
            <consortium name="RefSeq"/>
        </authorList>
    </citation>
    <scope>IDENTIFICATION</scope>
    <source>
        <tissue evidence="7">Muscle</tissue>
    </source>
</reference>
<evidence type="ECO:0000256" key="2">
    <source>
        <dbReference type="SAM" id="MobiDB-lite"/>
    </source>
</evidence>
<dbReference type="Gene3D" id="2.60.40.10">
    <property type="entry name" value="Immunoglobulins"/>
    <property type="match status" value="6"/>
</dbReference>
<dbReference type="PANTHER" id="PTHR13817:SF102">
    <property type="entry name" value="DOWN SYNDROME CELL ADHESION MOLECULE-LIKE PROTEIN DSCAM2"/>
    <property type="match status" value="1"/>
</dbReference>
<feature type="domain" description="Ig-like" evidence="4">
    <location>
        <begin position="58"/>
        <end position="143"/>
    </location>
</feature>